<keyword evidence="2" id="KW-0812">Transmembrane</keyword>
<proteinExistence type="predicted"/>
<feature type="coiled-coil region" evidence="1">
    <location>
        <begin position="206"/>
        <end position="233"/>
    </location>
</feature>
<feature type="transmembrane region" description="Helical" evidence="2">
    <location>
        <begin position="7"/>
        <end position="26"/>
    </location>
</feature>
<dbReference type="STRING" id="1856405.BFC17_17925"/>
<evidence type="ECO:0000256" key="2">
    <source>
        <dbReference type="SAM" id="Phobius"/>
    </source>
</evidence>
<sequence>MQSRAAKISLWIAGIVLTPICLYWLFADMVIKPVLEAQLTQAHGAEVNIGQFEHHLFPPQIDITDVSFTDPAHPESNQLVVGKLSGDVELLPLLSNQLIMDQLELLNVAFNQPRATPGKVLRQPEGQSFNDLLTEAKESLPSVDDLLARSPLKTTAAVEDARQAYDTYAVDLKQQYATLPDKARLEHYKSEINKLKATDFKNPAELLKAKETFDSLKQEIRADKQKITDFKDKASEARQALSSSLSALREAPKQDYALLKGVYAGDHAALSQLTEAVFGEKAAQYNRYLFSAFDLVIPLLHGTAEAAPEENEPAGPPLEVLVKKANISINWQDTLLTGDWKNITNMHSVFGNPTTFLLNAAANGAQTFTTQGEFFIDEAGLDASQTWQIAGLLLDSINLSNNERLDASIKSALLATTGALKITDNHLDGTGKIDLTELAMSASGNDHITRIIANLLDSLQQLDIIMNVGGTLSAPDFGFSSDLDSQLASAALTTLSESQQDKLTELNSKLQGLVGEQDDTMASELGNLAALLKASQEDEAALQELLQAKLKSVVEQQKDKLLDKLFNKRDGR</sequence>
<dbReference type="NCBIfam" id="TIGR03545">
    <property type="entry name" value="TIGR03545 family protein"/>
    <property type="match status" value="1"/>
</dbReference>
<evidence type="ECO:0000256" key="1">
    <source>
        <dbReference type="SAM" id="Coils"/>
    </source>
</evidence>
<keyword evidence="2" id="KW-0472">Membrane</keyword>
<dbReference type="InterPro" id="IPR019934">
    <property type="entry name" value="CHP03545"/>
</dbReference>
<dbReference type="Proteomes" id="UP000176037">
    <property type="component" value="Unassembled WGS sequence"/>
</dbReference>
<dbReference type="EMBL" id="MJIC01000011">
    <property type="protein sequence ID" value="OFI34513.1"/>
    <property type="molecule type" value="Genomic_DNA"/>
</dbReference>
<protein>
    <submittedName>
        <fullName evidence="3">TIGR03545 family protein</fullName>
    </submittedName>
</protein>
<organism evidence="3 4">
    <name type="scientific">Alteromonas lipolytica</name>
    <dbReference type="NCBI Taxonomy" id="1856405"/>
    <lineage>
        <taxon>Bacteria</taxon>
        <taxon>Pseudomonadati</taxon>
        <taxon>Pseudomonadota</taxon>
        <taxon>Gammaproteobacteria</taxon>
        <taxon>Alteromonadales</taxon>
        <taxon>Alteromonadaceae</taxon>
        <taxon>Alteromonas/Salinimonas group</taxon>
        <taxon>Alteromonas</taxon>
    </lineage>
</organism>
<gene>
    <name evidence="3" type="ORF">BFC17_17925</name>
</gene>
<keyword evidence="4" id="KW-1185">Reference proteome</keyword>
<reference evidence="3 4" key="1">
    <citation type="submission" date="2016-09" db="EMBL/GenBank/DDBJ databases">
        <title>Alteromonas lipolytica, a new species isolated from sea water.</title>
        <authorList>
            <person name="Wu Y.-H."/>
            <person name="Cheng H."/>
            <person name="Xu X.-W."/>
        </authorList>
    </citation>
    <scope>NUCLEOTIDE SEQUENCE [LARGE SCALE GENOMIC DNA]</scope>
    <source>
        <strain evidence="3 4">JW12</strain>
    </source>
</reference>
<name>A0A1E8FGC5_9ALTE</name>
<accession>A0A1E8FGC5</accession>
<evidence type="ECO:0000313" key="3">
    <source>
        <dbReference type="EMBL" id="OFI34513.1"/>
    </source>
</evidence>
<evidence type="ECO:0000313" key="4">
    <source>
        <dbReference type="Proteomes" id="UP000176037"/>
    </source>
</evidence>
<keyword evidence="2" id="KW-1133">Transmembrane helix</keyword>
<dbReference type="OrthoDB" id="5752177at2"/>
<comment type="caution">
    <text evidence="3">The sequence shown here is derived from an EMBL/GenBank/DDBJ whole genome shotgun (WGS) entry which is preliminary data.</text>
</comment>
<dbReference type="AlphaFoldDB" id="A0A1E8FGC5"/>
<keyword evidence="1" id="KW-0175">Coiled coil</keyword>
<dbReference type="RefSeq" id="WP_070176384.1">
    <property type="nucleotide sequence ID" value="NZ_BMJR01000012.1"/>
</dbReference>